<gene>
    <name evidence="1" type="ORF">A3H05_02580</name>
</gene>
<proteinExistence type="predicted"/>
<protein>
    <submittedName>
        <fullName evidence="1">Uncharacterized protein</fullName>
    </submittedName>
</protein>
<evidence type="ECO:0000313" key="2">
    <source>
        <dbReference type="Proteomes" id="UP000177334"/>
    </source>
</evidence>
<organism evidence="1 2">
    <name type="scientific">Candidatus Giovannonibacteria bacterium RIFCSPLOWO2_12_FULL_43_26</name>
    <dbReference type="NCBI Taxonomy" id="1798363"/>
    <lineage>
        <taxon>Bacteria</taxon>
        <taxon>Candidatus Giovannoniibacteriota</taxon>
    </lineage>
</organism>
<dbReference type="Proteomes" id="UP000177334">
    <property type="component" value="Unassembled WGS sequence"/>
</dbReference>
<name>A0A1F5XXB1_9BACT</name>
<sequence length="250" mass="29489">MNNKAIIGREIFLPNIIFGFDENWELQNWYDTCTKEATYGLSSGNKWGLGNIPPDVPKIIAKAKSTEDALNKAKIILVEFLKTSEASHQIQETSERAQKRWNKIASEYFLRLSKMLDVPIKDFEKKYYAFFTFSRRCPFSKGKFMFNQFNDFSNNAAHEIMHIEFLKKYEQYCLKGGLSELQVSHLKEILTALLNEDMGDLLYHPDYGYEKHRKIRPRILELYREHKKSDKSFTIFLDKTIDIVKNLRFE</sequence>
<reference evidence="1 2" key="1">
    <citation type="journal article" date="2016" name="Nat. Commun.">
        <title>Thousands of microbial genomes shed light on interconnected biogeochemical processes in an aquifer system.</title>
        <authorList>
            <person name="Anantharaman K."/>
            <person name="Brown C.T."/>
            <person name="Hug L.A."/>
            <person name="Sharon I."/>
            <person name="Castelle C.J."/>
            <person name="Probst A.J."/>
            <person name="Thomas B.C."/>
            <person name="Singh A."/>
            <person name="Wilkins M.J."/>
            <person name="Karaoz U."/>
            <person name="Brodie E.L."/>
            <person name="Williams K.H."/>
            <person name="Hubbard S.S."/>
            <person name="Banfield J.F."/>
        </authorList>
    </citation>
    <scope>NUCLEOTIDE SEQUENCE [LARGE SCALE GENOMIC DNA]</scope>
</reference>
<dbReference type="AlphaFoldDB" id="A0A1F5XXB1"/>
<comment type="caution">
    <text evidence="1">The sequence shown here is derived from an EMBL/GenBank/DDBJ whole genome shotgun (WGS) entry which is preliminary data.</text>
</comment>
<dbReference type="EMBL" id="MFIP01000009">
    <property type="protein sequence ID" value="OGF92483.1"/>
    <property type="molecule type" value="Genomic_DNA"/>
</dbReference>
<evidence type="ECO:0000313" key="1">
    <source>
        <dbReference type="EMBL" id="OGF92483.1"/>
    </source>
</evidence>
<accession>A0A1F5XXB1</accession>